<evidence type="ECO:0000256" key="6">
    <source>
        <dbReference type="ARBA" id="ARBA00022679"/>
    </source>
</evidence>
<evidence type="ECO:0000259" key="13">
    <source>
        <dbReference type="Pfam" id="PF00534"/>
    </source>
</evidence>
<comment type="subcellular location">
    <subcellularLocation>
        <location evidence="1">Endoplasmic reticulum membrane</location>
        <topology evidence="1">Single-pass membrane protein</topology>
    </subcellularLocation>
</comment>
<dbReference type="UniPathway" id="UPA00378"/>
<accession>A0A4Y7U0L8</accession>
<dbReference type="Gene3D" id="3.40.50.2000">
    <property type="entry name" value="Glycogen Phosphorylase B"/>
    <property type="match status" value="1"/>
</dbReference>
<name>A0A4Y7U0L8_COPMI</name>
<dbReference type="Pfam" id="PF15924">
    <property type="entry name" value="ALG11_N"/>
    <property type="match status" value="1"/>
</dbReference>
<evidence type="ECO:0000313" key="16">
    <source>
        <dbReference type="Proteomes" id="UP000298030"/>
    </source>
</evidence>
<evidence type="ECO:0000256" key="3">
    <source>
        <dbReference type="ARBA" id="ARBA00012645"/>
    </source>
</evidence>
<proteinExistence type="inferred from homology"/>
<keyword evidence="7 12" id="KW-0812">Transmembrane</keyword>
<organism evidence="15 16">
    <name type="scientific">Coprinellus micaceus</name>
    <name type="common">Glistening ink-cap mushroom</name>
    <name type="synonym">Coprinus micaceus</name>
    <dbReference type="NCBI Taxonomy" id="71717"/>
    <lineage>
        <taxon>Eukaryota</taxon>
        <taxon>Fungi</taxon>
        <taxon>Dikarya</taxon>
        <taxon>Basidiomycota</taxon>
        <taxon>Agaricomycotina</taxon>
        <taxon>Agaricomycetes</taxon>
        <taxon>Agaricomycetidae</taxon>
        <taxon>Agaricales</taxon>
        <taxon>Agaricineae</taxon>
        <taxon>Psathyrellaceae</taxon>
        <taxon>Coprinellus</taxon>
    </lineage>
</organism>
<dbReference type="STRING" id="71717.A0A4Y7U0L8"/>
<protein>
    <recommendedName>
        <fullName evidence="4 12">GDP-Man:Man(3)GlcNAc(2)-PP-Dol alpha-1,2-mannosyltransferase</fullName>
        <ecNumber evidence="3 12">2.4.1.131</ecNumber>
    </recommendedName>
</protein>
<evidence type="ECO:0000256" key="11">
    <source>
        <dbReference type="ARBA" id="ARBA00045065"/>
    </source>
</evidence>
<comment type="function">
    <text evidence="12">GDP-Man:Man(3)GlcNAc(2)-PP-Dol alpha-1,2-mannosyltransferase that operates in the biosynthetic pathway of dolichol-linked oligosaccharides, the glycan precursors employed in protein asparagine (N)-glycosylation. The assembly of dolichol-linked oligosaccharides begins on the cytosolic side of the endoplasmic reticulum membrane and finishes in its lumen. The sequential addition of sugars to dolichol pyrophosphate produces dolichol-linked oligosaccharides containing fourteen sugars, including two GlcNAcs, nine mannoses and three glucoses. Once assembled, the oligosaccharide is transferred from the lipid to nascent proteins by oligosaccharyltransferases. Catalyzes, on the cytoplasmic face of the endoplasmic reticulum, the addition of the fourth and fifth mannose residues to the dolichol-linked oligosaccharide chain, to produce Man(5)GlcNAc(2)-PP-dolichol core oligosaccharide.</text>
</comment>
<dbReference type="OrthoDB" id="2276068at2759"/>
<dbReference type="GO" id="GO:0004377">
    <property type="term" value="F:GDP-Man:Man(3)GlcNAc(2)-PP-Dol alpha-1,2-mannosyltransferase activity"/>
    <property type="evidence" value="ECO:0007669"/>
    <property type="project" value="UniProtKB-UniRule"/>
</dbReference>
<feature type="domain" description="Glycosyl transferase family 1" evidence="13">
    <location>
        <begin position="305"/>
        <end position="478"/>
    </location>
</feature>
<comment type="catalytic activity">
    <reaction evidence="11 12">
        <text>an alpha-D-Man-(1-&gt;3)-[alpha-D-Man-(1-&gt;6)]-beta-D-Man-(1-&gt;4)-beta-D-GlcNAc-(1-&gt;4)-alpha-D-GlcNAc-diphospho-di-trans,poly-cis-dolichol + 2 GDP-alpha-D-mannose = an alpha-D-Man-(1-&gt;2)-alpha-D-Man-(1-&gt;2)-alpha-D-Man-(1-&gt;3)-[alpha-D-Man-(1-&gt;6)]-beta-D-Man-(1-&gt;4)-beta-D-GlcNAc-(1-&gt;4)-alpha-D-GlcNAc-diphospho-di-trans,poly-cis-dolichol + 2 GDP + 2 H(+)</text>
        <dbReference type="Rhea" id="RHEA:29523"/>
        <dbReference type="Rhea" id="RHEA-COMP:19515"/>
        <dbReference type="Rhea" id="RHEA-COMP:19516"/>
        <dbReference type="ChEBI" id="CHEBI:15378"/>
        <dbReference type="ChEBI" id="CHEBI:57527"/>
        <dbReference type="ChEBI" id="CHEBI:58189"/>
        <dbReference type="ChEBI" id="CHEBI:132511"/>
        <dbReference type="ChEBI" id="CHEBI:132515"/>
        <dbReference type="EC" id="2.4.1.131"/>
    </reaction>
    <physiologicalReaction direction="left-to-right" evidence="11 12">
        <dbReference type="Rhea" id="RHEA:29524"/>
    </physiologicalReaction>
</comment>
<dbReference type="InterPro" id="IPR031814">
    <property type="entry name" value="ALG11_N"/>
</dbReference>
<feature type="transmembrane region" description="Helical" evidence="12">
    <location>
        <begin position="6"/>
        <end position="23"/>
    </location>
</feature>
<dbReference type="CDD" id="cd03806">
    <property type="entry name" value="GT4_ALG11-like"/>
    <property type="match status" value="1"/>
</dbReference>
<keyword evidence="8 12" id="KW-0256">Endoplasmic reticulum</keyword>
<keyword evidence="5 12" id="KW-0328">Glycosyltransferase</keyword>
<dbReference type="InterPro" id="IPR001296">
    <property type="entry name" value="Glyco_trans_1"/>
</dbReference>
<keyword evidence="9 12" id="KW-1133">Transmembrane helix</keyword>
<evidence type="ECO:0000256" key="7">
    <source>
        <dbReference type="ARBA" id="ARBA00022692"/>
    </source>
</evidence>
<comment type="caution">
    <text evidence="15">The sequence shown here is derived from an EMBL/GenBank/DDBJ whole genome shotgun (WGS) entry which is preliminary data.</text>
</comment>
<dbReference type="GO" id="GO:0006487">
    <property type="term" value="P:protein N-linked glycosylation"/>
    <property type="evidence" value="ECO:0007669"/>
    <property type="project" value="TreeGrafter"/>
</dbReference>
<sequence>MFFLQAPALLSIFLWITIELYGWKLRKRNRIRRRELLHDLGHKEGDNKTVLGFFHPYCNAGGGGERVLWTAIAHVQRTKPNVVSVVYSGDTDATKKEILGKVKARFNIELDESHLDFVFLKSRSWVEDSAWPRLTLLGQSLGSIYLAWEAMTQLIPDLYIDTMGYAFTFHVVSLLGKVPIGAYVHYPTISTDMLERVKARKRWITNQDNISSSAVLSQAKLLYYRVFMYYYAMSLRTASFLMVNSTWTKEHIDAILGYSNLVLDILNLLPPLVFLKLFTSSNAPETATIVYPPCDTKEISLFSLDNRGRVILSLAQFRPEKDHTSQIQAFHQFLETYPQYKTEKNVRPRLVLIGGARNEGDITRVDRLRGLVGELGIEEYVEFVVNAPYSTVLEWLSKASIGLSTMVDEHFGIYIVEYMAAGVIPVTHASGGPLKDIVVPLNNEITGYHAKTPAEYADAFHQVFSLAAEEELGMRRRARTWAVQTFSEAEFEREWDKSGWDRYVKP</sequence>
<dbReference type="Pfam" id="PF00534">
    <property type="entry name" value="Glycos_transf_1"/>
    <property type="match status" value="1"/>
</dbReference>
<evidence type="ECO:0000256" key="10">
    <source>
        <dbReference type="ARBA" id="ARBA00023136"/>
    </source>
</evidence>
<dbReference type="GO" id="GO:0005789">
    <property type="term" value="C:endoplasmic reticulum membrane"/>
    <property type="evidence" value="ECO:0007669"/>
    <property type="project" value="UniProtKB-SubCell"/>
</dbReference>
<dbReference type="InterPro" id="IPR038013">
    <property type="entry name" value="ALG11"/>
</dbReference>
<dbReference type="EC" id="2.4.1.131" evidence="3 12"/>
<gene>
    <name evidence="15" type="ORF">FA13DRAFT_1760736</name>
</gene>
<keyword evidence="10 12" id="KW-0472">Membrane</keyword>
<reference evidence="15 16" key="1">
    <citation type="journal article" date="2019" name="Nat. Ecol. Evol.">
        <title>Megaphylogeny resolves global patterns of mushroom evolution.</title>
        <authorList>
            <person name="Varga T."/>
            <person name="Krizsan K."/>
            <person name="Foldi C."/>
            <person name="Dima B."/>
            <person name="Sanchez-Garcia M."/>
            <person name="Sanchez-Ramirez S."/>
            <person name="Szollosi G.J."/>
            <person name="Szarkandi J.G."/>
            <person name="Papp V."/>
            <person name="Albert L."/>
            <person name="Andreopoulos W."/>
            <person name="Angelini C."/>
            <person name="Antonin V."/>
            <person name="Barry K.W."/>
            <person name="Bougher N.L."/>
            <person name="Buchanan P."/>
            <person name="Buyck B."/>
            <person name="Bense V."/>
            <person name="Catcheside P."/>
            <person name="Chovatia M."/>
            <person name="Cooper J."/>
            <person name="Damon W."/>
            <person name="Desjardin D."/>
            <person name="Finy P."/>
            <person name="Geml J."/>
            <person name="Haridas S."/>
            <person name="Hughes K."/>
            <person name="Justo A."/>
            <person name="Karasinski D."/>
            <person name="Kautmanova I."/>
            <person name="Kiss B."/>
            <person name="Kocsube S."/>
            <person name="Kotiranta H."/>
            <person name="LaButti K.M."/>
            <person name="Lechner B.E."/>
            <person name="Liimatainen K."/>
            <person name="Lipzen A."/>
            <person name="Lukacs Z."/>
            <person name="Mihaltcheva S."/>
            <person name="Morgado L.N."/>
            <person name="Niskanen T."/>
            <person name="Noordeloos M.E."/>
            <person name="Ohm R.A."/>
            <person name="Ortiz-Santana B."/>
            <person name="Ovrebo C."/>
            <person name="Racz N."/>
            <person name="Riley R."/>
            <person name="Savchenko A."/>
            <person name="Shiryaev A."/>
            <person name="Soop K."/>
            <person name="Spirin V."/>
            <person name="Szebenyi C."/>
            <person name="Tomsovsky M."/>
            <person name="Tulloss R.E."/>
            <person name="Uehling J."/>
            <person name="Grigoriev I.V."/>
            <person name="Vagvolgyi C."/>
            <person name="Papp T."/>
            <person name="Martin F.M."/>
            <person name="Miettinen O."/>
            <person name="Hibbett D.S."/>
            <person name="Nagy L.G."/>
        </authorList>
    </citation>
    <scope>NUCLEOTIDE SEQUENCE [LARGE SCALE GENOMIC DNA]</scope>
    <source>
        <strain evidence="15 16">FP101781</strain>
    </source>
</reference>
<keyword evidence="6 12" id="KW-0808">Transferase</keyword>
<evidence type="ECO:0000256" key="5">
    <source>
        <dbReference type="ARBA" id="ARBA00022676"/>
    </source>
</evidence>
<evidence type="ECO:0000256" key="9">
    <source>
        <dbReference type="ARBA" id="ARBA00022989"/>
    </source>
</evidence>
<dbReference type="SUPFAM" id="SSF53756">
    <property type="entry name" value="UDP-Glycosyltransferase/glycogen phosphorylase"/>
    <property type="match status" value="1"/>
</dbReference>
<evidence type="ECO:0000256" key="12">
    <source>
        <dbReference type="RuleBase" id="RU367051"/>
    </source>
</evidence>
<comment type="pathway">
    <text evidence="2 12">Protein modification; protein glycosylation.</text>
</comment>
<dbReference type="Proteomes" id="UP000298030">
    <property type="component" value="Unassembled WGS sequence"/>
</dbReference>
<dbReference type="EMBL" id="QPFP01000001">
    <property type="protein sequence ID" value="TEB39973.1"/>
    <property type="molecule type" value="Genomic_DNA"/>
</dbReference>
<evidence type="ECO:0000259" key="14">
    <source>
        <dbReference type="Pfam" id="PF15924"/>
    </source>
</evidence>
<evidence type="ECO:0000256" key="8">
    <source>
        <dbReference type="ARBA" id="ARBA00022824"/>
    </source>
</evidence>
<evidence type="ECO:0000256" key="2">
    <source>
        <dbReference type="ARBA" id="ARBA00004922"/>
    </source>
</evidence>
<evidence type="ECO:0000256" key="1">
    <source>
        <dbReference type="ARBA" id="ARBA00004389"/>
    </source>
</evidence>
<dbReference type="AlphaFoldDB" id="A0A4Y7U0L8"/>
<keyword evidence="16" id="KW-1185">Reference proteome</keyword>
<dbReference type="PANTHER" id="PTHR45919:SF1">
    <property type="entry name" value="GDP-MAN:MAN(3)GLCNAC(2)-PP-DOL ALPHA-1,2-MANNOSYLTRANSFERASE"/>
    <property type="match status" value="1"/>
</dbReference>
<dbReference type="PANTHER" id="PTHR45919">
    <property type="entry name" value="GDP-MAN:MAN(3)GLCNAC(2)-PP-DOL ALPHA-1,2-MANNOSYLTRANSFERASE"/>
    <property type="match status" value="1"/>
</dbReference>
<evidence type="ECO:0000313" key="15">
    <source>
        <dbReference type="EMBL" id="TEB39973.1"/>
    </source>
</evidence>
<comment type="similarity">
    <text evidence="12">Belongs to the glycosyltransferase group 1 family. Glycosyltransferase 4 subfamily.</text>
</comment>
<evidence type="ECO:0000256" key="4">
    <source>
        <dbReference type="ARBA" id="ARBA00022018"/>
    </source>
</evidence>
<feature type="domain" description="ALG11 mannosyltransferase N-terminal" evidence="14">
    <location>
        <begin position="49"/>
        <end position="255"/>
    </location>
</feature>